<dbReference type="SUPFAM" id="SSF47240">
    <property type="entry name" value="Ferritin-like"/>
    <property type="match status" value="1"/>
</dbReference>
<dbReference type="InterPro" id="IPR052703">
    <property type="entry name" value="Aromatic_CoA_ox/epox"/>
</dbReference>
<dbReference type="GO" id="GO:0005829">
    <property type="term" value="C:cytosol"/>
    <property type="evidence" value="ECO:0007669"/>
    <property type="project" value="TreeGrafter"/>
</dbReference>
<dbReference type="Gene3D" id="1.20.1260.10">
    <property type="match status" value="1"/>
</dbReference>
<dbReference type="RefSeq" id="WP_094264814.1">
    <property type="nucleotide sequence ID" value="NZ_NOWF01000007.1"/>
</dbReference>
<dbReference type="Pfam" id="PF05138">
    <property type="entry name" value="PaaA_PaaC"/>
    <property type="match status" value="1"/>
</dbReference>
<protein>
    <submittedName>
        <fullName evidence="1">Phenylacetate-CoA oxygenase subunit PaaI</fullName>
    </submittedName>
</protein>
<dbReference type="NCBIfam" id="TIGR02158">
    <property type="entry name" value="PA_CoA_Oxy3"/>
    <property type="match status" value="1"/>
</dbReference>
<dbReference type="InterPro" id="IPR009078">
    <property type="entry name" value="Ferritin-like_SF"/>
</dbReference>
<dbReference type="InterPro" id="IPR007814">
    <property type="entry name" value="PaaA_PaaC"/>
</dbReference>
<evidence type="ECO:0000313" key="2">
    <source>
        <dbReference type="Proteomes" id="UP000215459"/>
    </source>
</evidence>
<evidence type="ECO:0000313" key="1">
    <source>
        <dbReference type="EMBL" id="OYD07071.1"/>
    </source>
</evidence>
<dbReference type="Proteomes" id="UP000215459">
    <property type="component" value="Unassembled WGS sequence"/>
</dbReference>
<proteinExistence type="predicted"/>
<dbReference type="EMBL" id="NOWF01000007">
    <property type="protein sequence ID" value="OYD07071.1"/>
    <property type="molecule type" value="Genomic_DNA"/>
</dbReference>
<gene>
    <name evidence="1" type="primary">paaI</name>
    <name evidence="1" type="ORF">CHM34_11740</name>
</gene>
<accession>A0A235B4A8</accession>
<dbReference type="OrthoDB" id="9789947at2"/>
<dbReference type="GO" id="GO:0010124">
    <property type="term" value="P:phenylacetate catabolic process"/>
    <property type="evidence" value="ECO:0007669"/>
    <property type="project" value="InterPro"/>
</dbReference>
<dbReference type="AlphaFoldDB" id="A0A235B4A8"/>
<name>A0A235B4A8_9BACL</name>
<keyword evidence="2" id="KW-1185">Reference proteome</keyword>
<dbReference type="InterPro" id="IPR011882">
    <property type="entry name" value="PaaC"/>
</dbReference>
<comment type="caution">
    <text evidence="1">The sequence shown here is derived from an EMBL/GenBank/DDBJ whole genome shotgun (WGS) entry which is preliminary data.</text>
</comment>
<organism evidence="1 2">
    <name type="scientific">Paludifilum halophilum</name>
    <dbReference type="NCBI Taxonomy" id="1642702"/>
    <lineage>
        <taxon>Bacteria</taxon>
        <taxon>Bacillati</taxon>
        <taxon>Bacillota</taxon>
        <taxon>Bacilli</taxon>
        <taxon>Bacillales</taxon>
        <taxon>Thermoactinomycetaceae</taxon>
        <taxon>Paludifilum</taxon>
    </lineage>
</organism>
<sequence>MRVENAEQAAAHPAYRKALADLLLQLADDELCLGHRDSEWLGLAPDIEEDVSFSSIAQDEVGHAVFFLERLQELGERDPDLLAFQRPPDERRNAVLTERPNGDWAATIARHFLYDCFDAVRLEALLDSGYRPLARGVAKIRREEHYHGMHLSLWFTRLGAAGGEARQRITAGVESLWPDVAGLFSLGAYEAELIRYGVIACDSAEMHRRWEERVRPAFEEAGLVWPGELPLPERDGRRGEHTLDLQELIETMGQVHHLDPAAQW</sequence>
<dbReference type="PANTHER" id="PTHR30458">
    <property type="entry name" value="PHENYLACETIC ACID DEGRADATION PROTEIN PAA"/>
    <property type="match status" value="1"/>
</dbReference>
<dbReference type="PANTHER" id="PTHR30458:SF0">
    <property type="entry name" value="1,2-PHENYLACETYL-COA EPOXIDASE, SUBUNIT C"/>
    <property type="match status" value="1"/>
</dbReference>
<dbReference type="InterPro" id="IPR012347">
    <property type="entry name" value="Ferritin-like"/>
</dbReference>
<dbReference type="PIRSF" id="PIRSF037834">
    <property type="entry name" value="PA_CoA_Oase3"/>
    <property type="match status" value="1"/>
</dbReference>
<reference evidence="1 2" key="1">
    <citation type="submission" date="2017-07" db="EMBL/GenBank/DDBJ databases">
        <title>The genome sequence of Paludifilum halophilum highlights mechanisms for microbial adaptation to high salt environemnts.</title>
        <authorList>
            <person name="Belbahri L."/>
        </authorList>
    </citation>
    <scope>NUCLEOTIDE SEQUENCE [LARGE SCALE GENOMIC DNA]</scope>
    <source>
        <strain evidence="1 2">DSM 102817</strain>
    </source>
</reference>